<feature type="compositionally biased region" description="Basic and acidic residues" evidence="1">
    <location>
        <begin position="109"/>
        <end position="121"/>
    </location>
</feature>
<dbReference type="Proteomes" id="UP000308730">
    <property type="component" value="Unassembled WGS sequence"/>
</dbReference>
<feature type="chain" id="PRO_5020690210" evidence="2">
    <location>
        <begin position="19"/>
        <end position="402"/>
    </location>
</feature>
<protein>
    <submittedName>
        <fullName evidence="3">Uncharacterized protein</fullName>
    </submittedName>
</protein>
<feature type="region of interest" description="Disordered" evidence="1">
    <location>
        <begin position="212"/>
        <end position="323"/>
    </location>
</feature>
<feature type="compositionally biased region" description="Basic and acidic residues" evidence="1">
    <location>
        <begin position="244"/>
        <end position="258"/>
    </location>
</feature>
<evidence type="ECO:0000256" key="2">
    <source>
        <dbReference type="SAM" id="SignalP"/>
    </source>
</evidence>
<organism evidence="3 4">
    <name type="scientific">Antrodiella citrinella</name>
    <dbReference type="NCBI Taxonomy" id="2447956"/>
    <lineage>
        <taxon>Eukaryota</taxon>
        <taxon>Fungi</taxon>
        <taxon>Dikarya</taxon>
        <taxon>Basidiomycota</taxon>
        <taxon>Agaricomycotina</taxon>
        <taxon>Agaricomycetes</taxon>
        <taxon>Polyporales</taxon>
        <taxon>Steccherinaceae</taxon>
        <taxon>Antrodiella</taxon>
    </lineage>
</organism>
<comment type="caution">
    <text evidence="3">The sequence shown here is derived from an EMBL/GenBank/DDBJ whole genome shotgun (WGS) entry which is preliminary data.</text>
</comment>
<feature type="region of interest" description="Disordered" evidence="1">
    <location>
        <begin position="57"/>
        <end position="131"/>
    </location>
</feature>
<accession>A0A4V3XHZ3</accession>
<evidence type="ECO:0000313" key="3">
    <source>
        <dbReference type="EMBL" id="THH27263.1"/>
    </source>
</evidence>
<dbReference type="EMBL" id="SGPM01000266">
    <property type="protein sequence ID" value="THH27263.1"/>
    <property type="molecule type" value="Genomic_DNA"/>
</dbReference>
<feature type="compositionally biased region" description="Low complexity" evidence="1">
    <location>
        <begin position="122"/>
        <end position="131"/>
    </location>
</feature>
<keyword evidence="4" id="KW-1185">Reference proteome</keyword>
<reference evidence="3 4" key="1">
    <citation type="submission" date="2019-02" db="EMBL/GenBank/DDBJ databases">
        <title>Genome sequencing of the rare red list fungi Antrodiella citrinella (Flaviporus citrinellus).</title>
        <authorList>
            <person name="Buettner E."/>
            <person name="Kellner H."/>
        </authorList>
    </citation>
    <scope>NUCLEOTIDE SEQUENCE [LARGE SCALE GENOMIC DNA]</scope>
    <source>
        <strain evidence="3 4">DSM 108506</strain>
    </source>
</reference>
<gene>
    <name evidence="3" type="ORF">EUX98_g6920</name>
</gene>
<proteinExistence type="predicted"/>
<name>A0A4V3XHZ3_9APHY</name>
<evidence type="ECO:0000313" key="4">
    <source>
        <dbReference type="Proteomes" id="UP000308730"/>
    </source>
</evidence>
<evidence type="ECO:0000256" key="1">
    <source>
        <dbReference type="SAM" id="MobiDB-lite"/>
    </source>
</evidence>
<feature type="signal peptide" evidence="2">
    <location>
        <begin position="1"/>
        <end position="18"/>
    </location>
</feature>
<sequence>MRLGAFSLLAIISTTAYAYPVTLNTRNDGYGIGSRPPSENPTGHLPLHIQSDLSTSLFTHGDDASNKPVAPTSNGDSGSRMRRRRRSIGQSDDADCLYYPQPPSSSSSETKRDGVGSDIERSSSISQSLHDISGGWKYGTGLVSLRSTAESAPHDPDHLPLDPSDVLTGAGTLAPEFHSPPRRDYGSASRYTSQSAGASSGSALSILKGALHGRAPSSEPGHHGHSGRPNPPMVDPPVKATKRSGSERDVTSEPERHAQHAQRRSSGPSGTTPGAYAQSYGFGTSVPGLAGTGYFGPDIPPPEGFPHRPHRRSPGSADFESHNLDSSANANAMAAASQKRSTNAMLGMDSSPAASEMGQTNQMVGTMETQGVQGAAAMLAHLNLRGYEDAPVPASGALVNSK</sequence>
<dbReference type="AlphaFoldDB" id="A0A4V3XHZ3"/>
<keyword evidence="2" id="KW-0732">Signal</keyword>
<feature type="region of interest" description="Disordered" evidence="1">
    <location>
        <begin position="147"/>
        <end position="200"/>
    </location>
</feature>